<dbReference type="Proteomes" id="UP001271007">
    <property type="component" value="Unassembled WGS sequence"/>
</dbReference>
<keyword evidence="4" id="KW-0788">Thiol protease</keyword>
<dbReference type="EMBL" id="JAWDJX010000026">
    <property type="protein sequence ID" value="KAK3051337.1"/>
    <property type="molecule type" value="Genomic_DNA"/>
</dbReference>
<dbReference type="Pfam" id="PF01470">
    <property type="entry name" value="Peptidase_C15"/>
    <property type="match status" value="1"/>
</dbReference>
<reference evidence="5" key="1">
    <citation type="submission" date="2023-04" db="EMBL/GenBank/DDBJ databases">
        <title>Black Yeasts Isolated from many extreme environments.</title>
        <authorList>
            <person name="Coleine C."/>
            <person name="Stajich J.E."/>
            <person name="Selbmann L."/>
        </authorList>
    </citation>
    <scope>NUCLEOTIDE SEQUENCE</scope>
    <source>
        <strain evidence="5">CCFEE 5312</strain>
    </source>
</reference>
<comment type="similarity">
    <text evidence="1">Belongs to the peptidase C15 family.</text>
</comment>
<dbReference type="GO" id="GO:0008234">
    <property type="term" value="F:cysteine-type peptidase activity"/>
    <property type="evidence" value="ECO:0007669"/>
    <property type="project" value="UniProtKB-KW"/>
</dbReference>
<sequence length="255" mass="28831">MANVPIATNGGADPALYAKERPITILVTGFGPFQERFPVNPSFEIIKLLPNIFTPGEKEIQIIAYDHPIRVCYDEVRELVPVIHGSYAAGVDMILHLGMASGRNFYTAELHAHRDGYYKNKDVDGKTLPSDHGETYFNDCAQLLRTSLDYDRVLQRWQWNMKNLQKSSVAYEADCRPSDDAGHYLCDYIYFNSLAWFARNPTPRADGQANERPVLFLHVPANSDPQALERGKEVTLSLIEAMVESWCESTNVEMV</sequence>
<evidence type="ECO:0000313" key="5">
    <source>
        <dbReference type="EMBL" id="KAK3051337.1"/>
    </source>
</evidence>
<organism evidence="5 6">
    <name type="scientific">Extremus antarcticus</name>
    <dbReference type="NCBI Taxonomy" id="702011"/>
    <lineage>
        <taxon>Eukaryota</taxon>
        <taxon>Fungi</taxon>
        <taxon>Dikarya</taxon>
        <taxon>Ascomycota</taxon>
        <taxon>Pezizomycotina</taxon>
        <taxon>Dothideomycetes</taxon>
        <taxon>Dothideomycetidae</taxon>
        <taxon>Mycosphaerellales</taxon>
        <taxon>Extremaceae</taxon>
        <taxon>Extremus</taxon>
    </lineage>
</organism>
<name>A0AAJ0DCM1_9PEZI</name>
<dbReference type="GO" id="GO:0006508">
    <property type="term" value="P:proteolysis"/>
    <property type="evidence" value="ECO:0007669"/>
    <property type="project" value="UniProtKB-KW"/>
</dbReference>
<evidence type="ECO:0000256" key="2">
    <source>
        <dbReference type="ARBA" id="ARBA00022670"/>
    </source>
</evidence>
<dbReference type="AlphaFoldDB" id="A0AAJ0DCM1"/>
<evidence type="ECO:0000313" key="6">
    <source>
        <dbReference type="Proteomes" id="UP001271007"/>
    </source>
</evidence>
<evidence type="ECO:0000256" key="4">
    <source>
        <dbReference type="ARBA" id="ARBA00022807"/>
    </source>
</evidence>
<keyword evidence="6" id="KW-1185">Reference proteome</keyword>
<evidence type="ECO:0000256" key="3">
    <source>
        <dbReference type="ARBA" id="ARBA00022801"/>
    </source>
</evidence>
<dbReference type="PANTHER" id="PTHR23402:SF1">
    <property type="entry name" value="PYROGLUTAMYL-PEPTIDASE I"/>
    <property type="match status" value="1"/>
</dbReference>
<keyword evidence="3" id="KW-0378">Hydrolase</keyword>
<protein>
    <recommendedName>
        <fullName evidence="7">Peptidase C15, pyroglutamyl peptidase I-like protein</fullName>
    </recommendedName>
</protein>
<proteinExistence type="inferred from homology"/>
<dbReference type="SUPFAM" id="SSF53182">
    <property type="entry name" value="Pyrrolidone carboxyl peptidase (pyroglutamate aminopeptidase)"/>
    <property type="match status" value="1"/>
</dbReference>
<evidence type="ECO:0008006" key="7">
    <source>
        <dbReference type="Google" id="ProtNLM"/>
    </source>
</evidence>
<dbReference type="Gene3D" id="3.40.630.20">
    <property type="entry name" value="Peptidase C15, pyroglutamyl peptidase I-like"/>
    <property type="match status" value="1"/>
</dbReference>
<dbReference type="PANTHER" id="PTHR23402">
    <property type="entry name" value="PROTEASE FAMILY C15 PYROGLUTAMYL-PEPTIDASE I-RELATED"/>
    <property type="match status" value="1"/>
</dbReference>
<dbReference type="InterPro" id="IPR016125">
    <property type="entry name" value="Peptidase_C15-like"/>
</dbReference>
<accession>A0AAJ0DCM1</accession>
<keyword evidence="2" id="KW-0645">Protease</keyword>
<gene>
    <name evidence="5" type="ORF">LTR09_007360</name>
</gene>
<evidence type="ECO:0000256" key="1">
    <source>
        <dbReference type="ARBA" id="ARBA00006641"/>
    </source>
</evidence>
<comment type="caution">
    <text evidence="5">The sequence shown here is derived from an EMBL/GenBank/DDBJ whole genome shotgun (WGS) entry which is preliminary data.</text>
</comment>
<dbReference type="InterPro" id="IPR036440">
    <property type="entry name" value="Peptidase_C15-like_sf"/>
</dbReference>